<evidence type="ECO:0000313" key="3">
    <source>
        <dbReference type="Proteomes" id="UP000683417"/>
    </source>
</evidence>
<evidence type="ECO:0000313" key="2">
    <source>
        <dbReference type="EMBL" id="CAD6503739.1"/>
    </source>
</evidence>
<dbReference type="EMBL" id="CAJHIT010000008">
    <property type="protein sequence ID" value="CAD6503739.1"/>
    <property type="molecule type" value="Genomic_DNA"/>
</dbReference>
<keyword evidence="1" id="KW-0732">Signal</keyword>
<comment type="caution">
    <text evidence="2">The sequence shown here is derived from an EMBL/GenBank/DDBJ whole genome shotgun (WGS) entry which is preliminary data.</text>
</comment>
<reference evidence="2" key="1">
    <citation type="submission" date="2020-10" db="EMBL/GenBank/DDBJ databases">
        <authorList>
            <person name="Muller C M."/>
        </authorList>
    </citation>
    <scope>NUCLEOTIDE SEQUENCE</scope>
    <source>
        <strain evidence="2">THUN-12</strain>
    </source>
</reference>
<feature type="signal peptide" evidence="1">
    <location>
        <begin position="1"/>
        <end position="22"/>
    </location>
</feature>
<accession>A0A9W4GFM2</accession>
<protein>
    <submittedName>
        <fullName evidence="2">BgTH12-05484</fullName>
    </submittedName>
</protein>
<dbReference type="AlphaFoldDB" id="A0A9W4GFM2"/>
<proteinExistence type="predicted"/>
<dbReference type="Proteomes" id="UP000683417">
    <property type="component" value="Unassembled WGS sequence"/>
</dbReference>
<feature type="chain" id="PRO_5040970824" evidence="1">
    <location>
        <begin position="23"/>
        <end position="78"/>
    </location>
</feature>
<sequence>MKLFTVANTTLLLSISVPVTSSSTQPRAGQQLAVPYQTDSFFVYCRDGAEYNSDYLRALVKHGVDLLNSNHPQIIYVT</sequence>
<gene>
    <name evidence="2" type="ORF">BGTH12_LOCUS5097</name>
</gene>
<name>A0A9W4GFM2_BLUGR</name>
<evidence type="ECO:0000256" key="1">
    <source>
        <dbReference type="SAM" id="SignalP"/>
    </source>
</evidence>
<organism evidence="2 3">
    <name type="scientific">Blumeria graminis f. sp. triticale</name>
    <dbReference type="NCBI Taxonomy" id="1689686"/>
    <lineage>
        <taxon>Eukaryota</taxon>
        <taxon>Fungi</taxon>
        <taxon>Dikarya</taxon>
        <taxon>Ascomycota</taxon>
        <taxon>Pezizomycotina</taxon>
        <taxon>Leotiomycetes</taxon>
        <taxon>Erysiphales</taxon>
        <taxon>Erysiphaceae</taxon>
        <taxon>Blumeria</taxon>
    </lineage>
</organism>